<keyword evidence="1" id="KW-0472">Membrane</keyword>
<name>A0A4Q6XGX2_9GAMM</name>
<feature type="transmembrane region" description="Helical" evidence="1">
    <location>
        <begin position="201"/>
        <end position="217"/>
    </location>
</feature>
<keyword evidence="3" id="KW-1185">Reference proteome</keyword>
<sequence length="393" mass="45624">MPNILDQKIRIIQELQQQGYCRIVVNEWTDETRQDLVNLLEQVGVENYQFHKIKNELNAYLIVQENVINTVPYKLENASISRRSFLKILPLTLALMVLAFTVLLSGYSNDLMSSIMVILIPLILGALFEYIMIREQQNSILLSKIFKIQPLVLVIVIAFCVVVLKEGIICLIMFLPILLIGLLVGAALIRLICHYLGKPSVKIYSIALLPLILWLLLPDFNRTQYEQTQRSMVIHAPAEKVFHAINNIGQIQSQEVKNSFIFTMGFPKPISGMTEQKDDQLIRTIHWERGIKFKENVTASYPPYLLSWNYQFDPNSFPKGFLDDHLEIGGRYFDLLKADYELEEIDDKTTKLTLTIDYRISTEYNWYSKLWANFILNEFSDVVMNLHKQRLEK</sequence>
<evidence type="ECO:0000256" key="1">
    <source>
        <dbReference type="SAM" id="Phobius"/>
    </source>
</evidence>
<keyword evidence="1" id="KW-1133">Transmembrane helix</keyword>
<gene>
    <name evidence="2" type="ORF">EXE30_11725</name>
</gene>
<feature type="transmembrane region" description="Helical" evidence="1">
    <location>
        <begin position="88"/>
        <end position="107"/>
    </location>
</feature>
<reference evidence="2 3" key="1">
    <citation type="submission" date="2019-02" db="EMBL/GenBank/DDBJ databases">
        <title>The draft genome of Acinetobacter halotolerans strain JCM 31009.</title>
        <authorList>
            <person name="Qin J."/>
            <person name="Feng Y."/>
            <person name="Nemec A."/>
            <person name="Zong Z."/>
        </authorList>
    </citation>
    <scope>NUCLEOTIDE SEQUENCE [LARGE SCALE GENOMIC DNA]</scope>
    <source>
        <strain evidence="2 3">JCM 31009</strain>
    </source>
</reference>
<protein>
    <recommendedName>
        <fullName evidence="4">SRPBCC family protein</fullName>
    </recommendedName>
</protein>
<evidence type="ECO:0000313" key="3">
    <source>
        <dbReference type="Proteomes" id="UP000292110"/>
    </source>
</evidence>
<dbReference type="AlphaFoldDB" id="A0A4Q6XGX2"/>
<proteinExistence type="predicted"/>
<comment type="caution">
    <text evidence="2">The sequence shown here is derived from an EMBL/GenBank/DDBJ whole genome shotgun (WGS) entry which is preliminary data.</text>
</comment>
<dbReference type="SUPFAM" id="SSF55961">
    <property type="entry name" value="Bet v1-like"/>
    <property type="match status" value="1"/>
</dbReference>
<evidence type="ECO:0000313" key="2">
    <source>
        <dbReference type="EMBL" id="RZF51237.1"/>
    </source>
</evidence>
<feature type="transmembrane region" description="Helical" evidence="1">
    <location>
        <begin position="113"/>
        <end position="133"/>
    </location>
</feature>
<evidence type="ECO:0008006" key="4">
    <source>
        <dbReference type="Google" id="ProtNLM"/>
    </source>
</evidence>
<dbReference type="Proteomes" id="UP000292110">
    <property type="component" value="Unassembled WGS sequence"/>
</dbReference>
<dbReference type="EMBL" id="SGIM01000009">
    <property type="protein sequence ID" value="RZF51237.1"/>
    <property type="molecule type" value="Genomic_DNA"/>
</dbReference>
<accession>A0A4Q6XGX2</accession>
<keyword evidence="1" id="KW-0812">Transmembrane</keyword>
<feature type="transmembrane region" description="Helical" evidence="1">
    <location>
        <begin position="145"/>
        <end position="165"/>
    </location>
</feature>
<feature type="transmembrane region" description="Helical" evidence="1">
    <location>
        <begin position="171"/>
        <end position="189"/>
    </location>
</feature>
<dbReference type="RefSeq" id="WP_130162538.1">
    <property type="nucleotide sequence ID" value="NZ_SGIM01000009.1"/>
</dbReference>
<organism evidence="2 3">
    <name type="scientific">Acinetobacter halotolerans</name>
    <dbReference type="NCBI Taxonomy" id="1752076"/>
    <lineage>
        <taxon>Bacteria</taxon>
        <taxon>Pseudomonadati</taxon>
        <taxon>Pseudomonadota</taxon>
        <taxon>Gammaproteobacteria</taxon>
        <taxon>Moraxellales</taxon>
        <taxon>Moraxellaceae</taxon>
        <taxon>Acinetobacter</taxon>
    </lineage>
</organism>